<evidence type="ECO:0000313" key="1">
    <source>
        <dbReference type="EMBL" id="KAJ0100287.1"/>
    </source>
</evidence>
<reference evidence="2" key="1">
    <citation type="journal article" date="2023" name="G3 (Bethesda)">
        <title>Genome assembly and association tests identify interacting loci associated with vigor, precocity, and sex in interspecific pistachio rootstocks.</title>
        <authorList>
            <person name="Palmer W."/>
            <person name="Jacygrad E."/>
            <person name="Sagayaradj S."/>
            <person name="Cavanaugh K."/>
            <person name="Han R."/>
            <person name="Bertier L."/>
            <person name="Beede B."/>
            <person name="Kafkas S."/>
            <person name="Golino D."/>
            <person name="Preece J."/>
            <person name="Michelmore R."/>
        </authorList>
    </citation>
    <scope>NUCLEOTIDE SEQUENCE [LARGE SCALE GENOMIC DNA]</scope>
</reference>
<keyword evidence="2" id="KW-1185">Reference proteome</keyword>
<accession>A0ACC1BN00</accession>
<organism evidence="1 2">
    <name type="scientific">Pistacia atlantica</name>
    <dbReference type="NCBI Taxonomy" id="434234"/>
    <lineage>
        <taxon>Eukaryota</taxon>
        <taxon>Viridiplantae</taxon>
        <taxon>Streptophyta</taxon>
        <taxon>Embryophyta</taxon>
        <taxon>Tracheophyta</taxon>
        <taxon>Spermatophyta</taxon>
        <taxon>Magnoliopsida</taxon>
        <taxon>eudicotyledons</taxon>
        <taxon>Gunneridae</taxon>
        <taxon>Pentapetalae</taxon>
        <taxon>rosids</taxon>
        <taxon>malvids</taxon>
        <taxon>Sapindales</taxon>
        <taxon>Anacardiaceae</taxon>
        <taxon>Pistacia</taxon>
    </lineage>
</organism>
<proteinExistence type="predicted"/>
<protein>
    <submittedName>
        <fullName evidence="1">Uncharacterized protein</fullName>
    </submittedName>
</protein>
<dbReference type="Proteomes" id="UP001164250">
    <property type="component" value="Chromosome 4"/>
</dbReference>
<dbReference type="EMBL" id="CM047900">
    <property type="protein sequence ID" value="KAJ0100287.1"/>
    <property type="molecule type" value="Genomic_DNA"/>
</dbReference>
<name>A0ACC1BN00_9ROSI</name>
<gene>
    <name evidence="1" type="ORF">Patl1_21493</name>
</gene>
<comment type="caution">
    <text evidence="1">The sequence shown here is derived from an EMBL/GenBank/DDBJ whole genome shotgun (WGS) entry which is preliminary data.</text>
</comment>
<evidence type="ECO:0000313" key="2">
    <source>
        <dbReference type="Proteomes" id="UP001164250"/>
    </source>
</evidence>
<sequence length="9" mass="912">MCGHAPLLA</sequence>